<dbReference type="Proteomes" id="UP000006620">
    <property type="component" value="Chromosome"/>
</dbReference>
<dbReference type="PATRIC" id="fig|1036673.3.peg.4799"/>
<sequence>MLECLEQGAADKEQEADRLVGRLLLAVSASLRPGIKTLPARGMKLLQ</sequence>
<evidence type="ECO:0000313" key="2">
    <source>
        <dbReference type="Proteomes" id="UP000006620"/>
    </source>
</evidence>
<proteinExistence type="predicted"/>
<reference evidence="2" key="1">
    <citation type="submission" date="2011-06" db="EMBL/GenBank/DDBJ databases">
        <title>Complete genome sequence of Paenibacillus mucilaginosus KNP414.</title>
        <authorList>
            <person name="Wang J."/>
            <person name="Hu S."/>
            <person name="Hu X."/>
            <person name="Zhang B."/>
            <person name="Dong D."/>
            <person name="Zhang S."/>
            <person name="Zhao K."/>
            <person name="Wu D."/>
        </authorList>
    </citation>
    <scope>NUCLEOTIDE SEQUENCE [LARGE SCALE GENOMIC DNA]</scope>
    <source>
        <strain evidence="2">KNP414</strain>
    </source>
</reference>
<reference evidence="1 2" key="2">
    <citation type="journal article" date="2013" name="Genome Announc.">
        <title>Genome Sequence of Growth-Improving Paenibacillus mucilaginosus Strain KNP414.</title>
        <authorList>
            <person name="Lu J.J."/>
            <person name="Wang J.F."/>
            <person name="Hu X.F."/>
        </authorList>
    </citation>
    <scope>NUCLEOTIDE SEQUENCE [LARGE SCALE GENOMIC DNA]</scope>
    <source>
        <strain evidence="1 2">KNP414</strain>
    </source>
</reference>
<name>F8FBV1_PAEMK</name>
<organism evidence="1 2">
    <name type="scientific">Paenibacillus mucilaginosus (strain KNP414)</name>
    <dbReference type="NCBI Taxonomy" id="1036673"/>
    <lineage>
        <taxon>Bacteria</taxon>
        <taxon>Bacillati</taxon>
        <taxon>Bacillota</taxon>
        <taxon>Bacilli</taxon>
        <taxon>Bacillales</taxon>
        <taxon>Paenibacillaceae</taxon>
        <taxon>Paenibacillus</taxon>
    </lineage>
</organism>
<protein>
    <submittedName>
        <fullName evidence="1">Uncharacterized protein</fullName>
    </submittedName>
</protein>
<dbReference type="AlphaFoldDB" id="F8FBV1"/>
<dbReference type="HOGENOM" id="CLU_3171063_0_0_9"/>
<dbReference type="KEGG" id="pms:KNP414_05188"/>
<gene>
    <name evidence="1" type="ordered locus">KNP414_05188</name>
</gene>
<evidence type="ECO:0000313" key="1">
    <source>
        <dbReference type="EMBL" id="AEI43712.1"/>
    </source>
</evidence>
<accession>F8FBV1</accession>
<dbReference type="EMBL" id="CP002869">
    <property type="protein sequence ID" value="AEI43712.1"/>
    <property type="molecule type" value="Genomic_DNA"/>
</dbReference>